<gene>
    <name evidence="6" type="ORF">HGMM_F51E07C27</name>
</gene>
<sequence length="323" mass="36041">MSAPLLQVSNLRKYFQETTSSLRHYLPGRRRVVKAVDGVSLTLQPQETLGIVGESGCGKSTLGRTILRLLEPTAGQIIFKGQDITHLPQARLRPLRQHMQIVYQNPFSSLNPRKRVEAILRQPLEVHGFKGNLTERVEELLQAVGLPAEARHKYPHQFSGGQQQRIAIARALATHPEFIVADEVTSALDVSIQAQIINLMARLQQEFGLAYLFISHNLGVIKHISHRIAVMYLGQIVEQAATETLFAHPRHPYTQILMSAIPTPNVEVNWQPQLLVGDVPSPVNLPSGCRFHPRCPIALAECAQQEPELRQVAEGHWVACHLA</sequence>
<name>H5SN46_9CHLR</name>
<evidence type="ECO:0000256" key="3">
    <source>
        <dbReference type="ARBA" id="ARBA00022741"/>
    </source>
</evidence>
<dbReference type="CDD" id="cd03257">
    <property type="entry name" value="ABC_NikE_OppD_transporters"/>
    <property type="match status" value="1"/>
</dbReference>
<dbReference type="InterPro" id="IPR003593">
    <property type="entry name" value="AAA+_ATPase"/>
</dbReference>
<evidence type="ECO:0000256" key="1">
    <source>
        <dbReference type="ARBA" id="ARBA00005417"/>
    </source>
</evidence>
<comment type="similarity">
    <text evidence="1">Belongs to the ABC transporter superfamily.</text>
</comment>
<proteinExistence type="inferred from homology"/>
<dbReference type="Pfam" id="PF00005">
    <property type="entry name" value="ABC_tran"/>
    <property type="match status" value="1"/>
</dbReference>
<protein>
    <submittedName>
        <fullName evidence="6">Peptide/nickel transport system ATP-binding protein</fullName>
    </submittedName>
</protein>
<evidence type="ECO:0000256" key="4">
    <source>
        <dbReference type="ARBA" id="ARBA00022840"/>
    </source>
</evidence>
<dbReference type="InterPro" id="IPR003439">
    <property type="entry name" value="ABC_transporter-like_ATP-bd"/>
</dbReference>
<dbReference type="InterPro" id="IPR050319">
    <property type="entry name" value="ABC_transp_ATP-bind"/>
</dbReference>
<dbReference type="InterPro" id="IPR017871">
    <property type="entry name" value="ABC_transporter-like_CS"/>
</dbReference>
<feature type="domain" description="ABC transporter" evidence="5">
    <location>
        <begin position="6"/>
        <end position="258"/>
    </location>
</feature>
<dbReference type="GO" id="GO:0016887">
    <property type="term" value="F:ATP hydrolysis activity"/>
    <property type="evidence" value="ECO:0007669"/>
    <property type="project" value="InterPro"/>
</dbReference>
<dbReference type="SUPFAM" id="SSF52540">
    <property type="entry name" value="P-loop containing nucleoside triphosphate hydrolases"/>
    <property type="match status" value="1"/>
</dbReference>
<dbReference type="GO" id="GO:0055085">
    <property type="term" value="P:transmembrane transport"/>
    <property type="evidence" value="ECO:0007669"/>
    <property type="project" value="UniProtKB-ARBA"/>
</dbReference>
<accession>H5SN46</accession>
<dbReference type="PANTHER" id="PTHR43776:SF7">
    <property type="entry name" value="D,D-DIPEPTIDE TRANSPORT ATP-BINDING PROTEIN DDPF-RELATED"/>
    <property type="match status" value="1"/>
</dbReference>
<dbReference type="PROSITE" id="PS00211">
    <property type="entry name" value="ABC_TRANSPORTER_1"/>
    <property type="match status" value="1"/>
</dbReference>
<dbReference type="GO" id="GO:0005524">
    <property type="term" value="F:ATP binding"/>
    <property type="evidence" value="ECO:0007669"/>
    <property type="project" value="UniProtKB-KW"/>
</dbReference>
<reference evidence="6" key="1">
    <citation type="journal article" date="2005" name="Environ. Microbiol.">
        <title>Genetic and functional properties of uncultivated thermophilic crenarchaeotes from a subsurface gold mine as revealed by analysis of genome fragments.</title>
        <authorList>
            <person name="Nunoura T."/>
            <person name="Hirayama H."/>
            <person name="Takami H."/>
            <person name="Oida H."/>
            <person name="Nishi S."/>
            <person name="Shimamura S."/>
            <person name="Suzuki Y."/>
            <person name="Inagaki F."/>
            <person name="Takai K."/>
            <person name="Nealson K.H."/>
            <person name="Horikoshi K."/>
        </authorList>
    </citation>
    <scope>NUCLEOTIDE SEQUENCE</scope>
</reference>
<keyword evidence="4 6" id="KW-0067">ATP-binding</keyword>
<keyword evidence="3" id="KW-0547">Nucleotide-binding</keyword>
<reference evidence="6" key="2">
    <citation type="journal article" date="2012" name="PLoS ONE">
        <title>A Deeply Branching Thermophilic Bacterium with an Ancient Acetyl-CoA Pathway Dominates a Subsurface Ecosystem.</title>
        <authorList>
            <person name="Takami H."/>
            <person name="Noguchi H."/>
            <person name="Takaki Y."/>
            <person name="Uchiyama I."/>
            <person name="Toyoda A."/>
            <person name="Nishi S."/>
            <person name="Chee G.-J."/>
            <person name="Arai W."/>
            <person name="Nunoura T."/>
            <person name="Itoh T."/>
            <person name="Hattori M."/>
            <person name="Takai K."/>
        </authorList>
    </citation>
    <scope>NUCLEOTIDE SEQUENCE</scope>
</reference>
<organism evidence="6">
    <name type="scientific">uncultured Chloroflexota bacterium</name>
    <dbReference type="NCBI Taxonomy" id="166587"/>
    <lineage>
        <taxon>Bacteria</taxon>
        <taxon>Bacillati</taxon>
        <taxon>Chloroflexota</taxon>
        <taxon>environmental samples</taxon>
    </lineage>
</organism>
<evidence type="ECO:0000259" key="5">
    <source>
        <dbReference type="PROSITE" id="PS50893"/>
    </source>
</evidence>
<dbReference type="GO" id="GO:0015833">
    <property type="term" value="P:peptide transport"/>
    <property type="evidence" value="ECO:0007669"/>
    <property type="project" value="InterPro"/>
</dbReference>
<dbReference type="SMART" id="SM00382">
    <property type="entry name" value="AAA"/>
    <property type="match status" value="1"/>
</dbReference>
<dbReference type="Pfam" id="PF08352">
    <property type="entry name" value="oligo_HPY"/>
    <property type="match status" value="1"/>
</dbReference>
<keyword evidence="2" id="KW-0813">Transport</keyword>
<dbReference type="InterPro" id="IPR013563">
    <property type="entry name" value="Oligopep_ABC_C"/>
</dbReference>
<evidence type="ECO:0000313" key="6">
    <source>
        <dbReference type="EMBL" id="BAL57582.1"/>
    </source>
</evidence>
<dbReference type="Gene3D" id="3.40.50.300">
    <property type="entry name" value="P-loop containing nucleotide triphosphate hydrolases"/>
    <property type="match status" value="1"/>
</dbReference>
<dbReference type="EMBL" id="AP011779">
    <property type="protein sequence ID" value="BAL57582.1"/>
    <property type="molecule type" value="Genomic_DNA"/>
</dbReference>
<dbReference type="NCBIfam" id="TIGR01727">
    <property type="entry name" value="oligo_HPY"/>
    <property type="match status" value="1"/>
</dbReference>
<dbReference type="PANTHER" id="PTHR43776">
    <property type="entry name" value="TRANSPORT ATP-BINDING PROTEIN"/>
    <property type="match status" value="1"/>
</dbReference>
<dbReference type="PROSITE" id="PS50893">
    <property type="entry name" value="ABC_TRANSPORTER_2"/>
    <property type="match status" value="1"/>
</dbReference>
<dbReference type="InterPro" id="IPR027417">
    <property type="entry name" value="P-loop_NTPase"/>
</dbReference>
<dbReference type="FunFam" id="3.40.50.300:FF:000016">
    <property type="entry name" value="Oligopeptide ABC transporter ATP-binding component"/>
    <property type="match status" value="1"/>
</dbReference>
<dbReference type="AlphaFoldDB" id="H5SN46"/>
<evidence type="ECO:0000256" key="2">
    <source>
        <dbReference type="ARBA" id="ARBA00022448"/>
    </source>
</evidence>